<accession>C1N7I8</accession>
<dbReference type="PROSITE" id="PS00217">
    <property type="entry name" value="SUGAR_TRANSPORT_2"/>
    <property type="match status" value="1"/>
</dbReference>
<evidence type="ECO:0000256" key="9">
    <source>
        <dbReference type="SAM" id="Phobius"/>
    </source>
</evidence>
<sequence length="460" mass="47217">MLGYDIGVMSGALLPMTRDRGLSDVEAEVAVGCLNFVSAAGALGGGVAYDRLGAVKCVVVAISFYAVGMCVIAASYSFAQIFVGRVVCGVGVGLGFAVCPQYIAEISPPAWRGVLVSCFEISINVGLCVGYVANLAMEGLDDSPRWRGLMLLPLMPTAIVVFFAVPGLPESPRWLMKEGAGREREAREVLRATCEEDAASAALMEIKAALAKGGGGGGGGGGGRDDGGEGGLLSDRSARTATRIGACTAFFQQANGSEAAVYYVPQVLAAAGVASEHAQLQAAALVGVCKTVFVVIGQQLVDAQGRRPMLLSSIVAVTACLITLAFCLGELAGGGVDAGVTLFALCAFMASFSLGMGPVTWVVVSEIFPLEHRAKGTAVSMAVNRLTSGTVAMTFLSLSDFVGVGGAFLFFSGVSATHFAFTFRYLPETKGKSLEEIEASLGSGASGGGAYARLDEADER</sequence>
<dbReference type="NCBIfam" id="TIGR00879">
    <property type="entry name" value="SP"/>
    <property type="match status" value="1"/>
</dbReference>
<gene>
    <name evidence="11" type="ORF">MICPUCDRAFT_45985</name>
</gene>
<proteinExistence type="inferred from homology"/>
<dbReference type="InterPro" id="IPR036259">
    <property type="entry name" value="MFS_trans_sf"/>
</dbReference>
<dbReference type="InterPro" id="IPR005828">
    <property type="entry name" value="MFS_sugar_transport-like"/>
</dbReference>
<keyword evidence="4 9" id="KW-0812">Transmembrane</keyword>
<keyword evidence="3 7" id="KW-0813">Transport</keyword>
<feature type="domain" description="Major facilitator superfamily (MFS) profile" evidence="10">
    <location>
        <begin position="1"/>
        <end position="430"/>
    </location>
</feature>
<evidence type="ECO:0000256" key="7">
    <source>
        <dbReference type="RuleBase" id="RU003346"/>
    </source>
</evidence>
<keyword evidence="5 9" id="KW-1133">Transmembrane helix</keyword>
<dbReference type="InterPro" id="IPR005829">
    <property type="entry name" value="Sugar_transporter_CS"/>
</dbReference>
<dbReference type="InterPro" id="IPR050814">
    <property type="entry name" value="Myo-inositol_Transporter"/>
</dbReference>
<dbReference type="Gene3D" id="1.20.1250.20">
    <property type="entry name" value="MFS general substrate transporter like domains"/>
    <property type="match status" value="1"/>
</dbReference>
<dbReference type="SUPFAM" id="SSF103473">
    <property type="entry name" value="MFS general substrate transporter"/>
    <property type="match status" value="1"/>
</dbReference>
<evidence type="ECO:0000256" key="2">
    <source>
        <dbReference type="ARBA" id="ARBA00010992"/>
    </source>
</evidence>
<feature type="compositionally biased region" description="Gly residues" evidence="8">
    <location>
        <begin position="213"/>
        <end position="222"/>
    </location>
</feature>
<dbReference type="AlphaFoldDB" id="C1N7I8"/>
<feature type="region of interest" description="Disordered" evidence="8">
    <location>
        <begin position="441"/>
        <end position="460"/>
    </location>
</feature>
<protein>
    <submittedName>
        <fullName evidence="11">Major facilitator superfamily</fullName>
    </submittedName>
</protein>
<feature type="transmembrane region" description="Helical" evidence="9">
    <location>
        <begin position="115"/>
        <end position="137"/>
    </location>
</feature>
<keyword evidence="12" id="KW-1185">Reference proteome</keyword>
<dbReference type="GeneID" id="9689182"/>
<dbReference type="OrthoDB" id="6339427at2759"/>
<comment type="similarity">
    <text evidence="2 7">Belongs to the major facilitator superfamily. Sugar transporter (TC 2.A.1.1) family.</text>
</comment>
<comment type="subcellular location">
    <subcellularLocation>
        <location evidence="1">Membrane</location>
        <topology evidence="1">Multi-pass membrane protein</topology>
    </subcellularLocation>
</comment>
<dbReference type="GO" id="GO:0016020">
    <property type="term" value="C:membrane"/>
    <property type="evidence" value="ECO:0007669"/>
    <property type="project" value="UniProtKB-SubCell"/>
</dbReference>
<keyword evidence="6 9" id="KW-0472">Membrane</keyword>
<evidence type="ECO:0000256" key="1">
    <source>
        <dbReference type="ARBA" id="ARBA00004141"/>
    </source>
</evidence>
<dbReference type="PROSITE" id="PS50850">
    <property type="entry name" value="MFS"/>
    <property type="match status" value="1"/>
</dbReference>
<evidence type="ECO:0000313" key="12">
    <source>
        <dbReference type="Proteomes" id="UP000001876"/>
    </source>
</evidence>
<feature type="transmembrane region" description="Helical" evidence="9">
    <location>
        <begin position="57"/>
        <end position="76"/>
    </location>
</feature>
<evidence type="ECO:0000256" key="5">
    <source>
        <dbReference type="ARBA" id="ARBA00022989"/>
    </source>
</evidence>
<feature type="transmembrane region" description="Helical" evidence="9">
    <location>
        <begin position="82"/>
        <end position="103"/>
    </location>
</feature>
<feature type="region of interest" description="Disordered" evidence="8">
    <location>
        <begin position="213"/>
        <end position="234"/>
    </location>
</feature>
<dbReference type="InterPro" id="IPR020846">
    <property type="entry name" value="MFS_dom"/>
</dbReference>
<evidence type="ECO:0000256" key="3">
    <source>
        <dbReference type="ARBA" id="ARBA00022448"/>
    </source>
</evidence>
<dbReference type="Pfam" id="PF00083">
    <property type="entry name" value="Sugar_tr"/>
    <property type="match status" value="1"/>
</dbReference>
<dbReference type="PRINTS" id="PR00171">
    <property type="entry name" value="SUGRTRNSPORT"/>
</dbReference>
<dbReference type="eggNOG" id="KOG0254">
    <property type="taxonomic scope" value="Eukaryota"/>
</dbReference>
<feature type="transmembrane region" description="Helical" evidence="9">
    <location>
        <begin position="309"/>
        <end position="332"/>
    </location>
</feature>
<dbReference type="GO" id="GO:0022857">
    <property type="term" value="F:transmembrane transporter activity"/>
    <property type="evidence" value="ECO:0007669"/>
    <property type="project" value="InterPro"/>
</dbReference>
<feature type="transmembrane region" description="Helical" evidence="9">
    <location>
        <begin position="149"/>
        <end position="168"/>
    </location>
</feature>
<dbReference type="OMA" id="LQCTSFQ"/>
<organism evidence="12">
    <name type="scientific">Micromonas pusilla (strain CCMP1545)</name>
    <name type="common">Picoplanktonic green alga</name>
    <dbReference type="NCBI Taxonomy" id="564608"/>
    <lineage>
        <taxon>Eukaryota</taxon>
        <taxon>Viridiplantae</taxon>
        <taxon>Chlorophyta</taxon>
        <taxon>Mamiellophyceae</taxon>
        <taxon>Mamiellales</taxon>
        <taxon>Mamiellaceae</taxon>
        <taxon>Micromonas</taxon>
    </lineage>
</organism>
<evidence type="ECO:0000259" key="10">
    <source>
        <dbReference type="PROSITE" id="PS50850"/>
    </source>
</evidence>
<evidence type="ECO:0000256" key="8">
    <source>
        <dbReference type="SAM" id="MobiDB-lite"/>
    </source>
</evidence>
<evidence type="ECO:0000313" key="11">
    <source>
        <dbReference type="EMBL" id="EEH52282.1"/>
    </source>
</evidence>
<dbReference type="PANTHER" id="PTHR48020:SF49">
    <property type="entry name" value="SUGAR TRANSPORTER"/>
    <property type="match status" value="1"/>
</dbReference>
<dbReference type="RefSeq" id="XP_003063909.1">
    <property type="nucleotide sequence ID" value="XM_003063863.1"/>
</dbReference>
<dbReference type="EMBL" id="GG663749">
    <property type="protein sequence ID" value="EEH52282.1"/>
    <property type="molecule type" value="Genomic_DNA"/>
</dbReference>
<feature type="transmembrane region" description="Helical" evidence="9">
    <location>
        <begin position="338"/>
        <end position="364"/>
    </location>
</feature>
<dbReference type="PANTHER" id="PTHR48020">
    <property type="entry name" value="PROTON MYO-INOSITOL COTRANSPORTER"/>
    <property type="match status" value="1"/>
</dbReference>
<dbReference type="KEGG" id="mpp:MICPUCDRAFT_45985"/>
<dbReference type="InterPro" id="IPR003663">
    <property type="entry name" value="Sugar/inositol_transpt"/>
</dbReference>
<dbReference type="Proteomes" id="UP000001876">
    <property type="component" value="Unassembled WGS sequence"/>
</dbReference>
<evidence type="ECO:0000256" key="4">
    <source>
        <dbReference type="ARBA" id="ARBA00022692"/>
    </source>
</evidence>
<evidence type="ECO:0000256" key="6">
    <source>
        <dbReference type="ARBA" id="ARBA00023136"/>
    </source>
</evidence>
<reference evidence="11 12" key="1">
    <citation type="journal article" date="2009" name="Science">
        <title>Green evolution and dynamic adaptations revealed by genomes of the marine picoeukaryotes Micromonas.</title>
        <authorList>
            <person name="Worden A.Z."/>
            <person name="Lee J.H."/>
            <person name="Mock T."/>
            <person name="Rouze P."/>
            <person name="Simmons M.P."/>
            <person name="Aerts A.L."/>
            <person name="Allen A.E."/>
            <person name="Cuvelier M.L."/>
            <person name="Derelle E."/>
            <person name="Everett M.V."/>
            <person name="Foulon E."/>
            <person name="Grimwood J."/>
            <person name="Gundlach H."/>
            <person name="Henrissat B."/>
            <person name="Napoli C."/>
            <person name="McDonald S.M."/>
            <person name="Parker M.S."/>
            <person name="Rombauts S."/>
            <person name="Salamov A."/>
            <person name="Von Dassow P."/>
            <person name="Badger J.H."/>
            <person name="Coutinho P.M."/>
            <person name="Demir E."/>
            <person name="Dubchak I."/>
            <person name="Gentemann C."/>
            <person name="Eikrem W."/>
            <person name="Gready J.E."/>
            <person name="John U."/>
            <person name="Lanier W."/>
            <person name="Lindquist E.A."/>
            <person name="Lucas S."/>
            <person name="Mayer K.F."/>
            <person name="Moreau H."/>
            <person name="Not F."/>
            <person name="Otillar R."/>
            <person name="Panaud O."/>
            <person name="Pangilinan J."/>
            <person name="Paulsen I."/>
            <person name="Piegu B."/>
            <person name="Poliakov A."/>
            <person name="Robbens S."/>
            <person name="Schmutz J."/>
            <person name="Toulza E."/>
            <person name="Wyss T."/>
            <person name="Zelensky A."/>
            <person name="Zhou K."/>
            <person name="Armbrust E.V."/>
            <person name="Bhattacharya D."/>
            <person name="Goodenough U.W."/>
            <person name="Van de Peer Y."/>
            <person name="Grigoriev I.V."/>
        </authorList>
    </citation>
    <scope>NUCLEOTIDE SEQUENCE [LARGE SCALE GENOMIC DNA]</scope>
    <source>
        <strain evidence="11 12">CCMP1545</strain>
    </source>
</reference>
<feature type="transmembrane region" description="Helical" evidence="9">
    <location>
        <begin position="402"/>
        <end position="423"/>
    </location>
</feature>
<name>C1N7I8_MICPC</name>